<dbReference type="EMBL" id="VDEP01000036">
    <property type="protein sequence ID" value="KAA1136120.1"/>
    <property type="molecule type" value="Genomic_DNA"/>
</dbReference>
<evidence type="ECO:0000256" key="1">
    <source>
        <dbReference type="SAM" id="MobiDB-lite"/>
    </source>
</evidence>
<comment type="caution">
    <text evidence="2">The sequence shown here is derived from an EMBL/GenBank/DDBJ whole genome shotgun (WGS) entry which is preliminary data.</text>
</comment>
<dbReference type="AlphaFoldDB" id="A0A5B0SEB3"/>
<dbReference type="InterPro" id="IPR011009">
    <property type="entry name" value="Kinase-like_dom_sf"/>
</dbReference>
<dbReference type="SUPFAM" id="SSF56112">
    <property type="entry name" value="Protein kinase-like (PK-like)"/>
    <property type="match status" value="1"/>
</dbReference>
<dbReference type="Gene3D" id="1.10.510.10">
    <property type="entry name" value="Transferase(Phosphotransferase) domain 1"/>
    <property type="match status" value="1"/>
</dbReference>
<organism evidence="2 3">
    <name type="scientific">Puccinia graminis f. sp. tritici</name>
    <dbReference type="NCBI Taxonomy" id="56615"/>
    <lineage>
        <taxon>Eukaryota</taxon>
        <taxon>Fungi</taxon>
        <taxon>Dikarya</taxon>
        <taxon>Basidiomycota</taxon>
        <taxon>Pucciniomycotina</taxon>
        <taxon>Pucciniomycetes</taxon>
        <taxon>Pucciniales</taxon>
        <taxon>Pucciniaceae</taxon>
        <taxon>Puccinia</taxon>
    </lineage>
</organism>
<dbReference type="Proteomes" id="UP000325313">
    <property type="component" value="Unassembled WGS sequence"/>
</dbReference>
<reference evidence="2 3" key="1">
    <citation type="submission" date="2019-05" db="EMBL/GenBank/DDBJ databases">
        <title>Emergence of the Ug99 lineage of the wheat stem rust pathogen through somatic hybridization.</title>
        <authorList>
            <person name="Li F."/>
            <person name="Upadhyaya N.M."/>
            <person name="Sperschneider J."/>
            <person name="Matny O."/>
            <person name="Nguyen-Phuc H."/>
            <person name="Mago R."/>
            <person name="Raley C."/>
            <person name="Miller M.E."/>
            <person name="Silverstein K.A.T."/>
            <person name="Henningsen E."/>
            <person name="Hirsch C.D."/>
            <person name="Visser B."/>
            <person name="Pretorius Z.A."/>
            <person name="Steffenson B.J."/>
            <person name="Schwessinger B."/>
            <person name="Dodds P.N."/>
            <person name="Figueroa M."/>
        </authorList>
    </citation>
    <scope>NUCLEOTIDE SEQUENCE [LARGE SCALE GENOMIC DNA]</scope>
    <source>
        <strain evidence="2 3">Ug99</strain>
    </source>
</reference>
<feature type="region of interest" description="Disordered" evidence="1">
    <location>
        <begin position="1"/>
        <end position="26"/>
    </location>
</feature>
<gene>
    <name evidence="2" type="ORF">PGTUg99_032022</name>
</gene>
<sequence length="70" mass="7518">MGGLHDQPGPPASPNEPDKPASNGGAYGPEIDLWSFGVSLFQPTQLVYGQLPFFCPSINNTYSKIVDHKS</sequence>
<accession>A0A5B0SEB3</accession>
<evidence type="ECO:0000313" key="2">
    <source>
        <dbReference type="EMBL" id="KAA1136120.1"/>
    </source>
</evidence>
<protein>
    <recommendedName>
        <fullName evidence="4">Protein kinase domain-containing protein</fullName>
    </recommendedName>
</protein>
<evidence type="ECO:0008006" key="4">
    <source>
        <dbReference type="Google" id="ProtNLM"/>
    </source>
</evidence>
<proteinExistence type="predicted"/>
<name>A0A5B0SEB3_PUCGR</name>
<evidence type="ECO:0000313" key="3">
    <source>
        <dbReference type="Proteomes" id="UP000325313"/>
    </source>
</evidence>